<evidence type="ECO:0000313" key="2">
    <source>
        <dbReference type="Proteomes" id="UP000305067"/>
    </source>
</evidence>
<dbReference type="Gene3D" id="3.30.70.100">
    <property type="match status" value="1"/>
</dbReference>
<evidence type="ECO:0000313" key="1">
    <source>
        <dbReference type="EMBL" id="TFK97056.1"/>
    </source>
</evidence>
<sequence>MSNVLETIWVKSAAYSTSPAEIDALINAEFAGVDGVVAKYKGSNVTVKDEHAFVIIWESKEKFDAFFAKAPSGALASKLDGPPTIYSIPLAGADYKKTLSAPIVSFSYSTPKEGVTTETVAPLVEKLFSLQESVKASHGLIRGALVEKPKTYLTLSGWESSEAHHASITAEGVAPVLQELRSYIGEQEVKDVKLTSF</sequence>
<reference evidence="1 2" key="1">
    <citation type="journal article" date="2019" name="Nat. Ecol. Evol.">
        <title>Megaphylogeny resolves global patterns of mushroom evolution.</title>
        <authorList>
            <person name="Varga T."/>
            <person name="Krizsan K."/>
            <person name="Foldi C."/>
            <person name="Dima B."/>
            <person name="Sanchez-Garcia M."/>
            <person name="Sanchez-Ramirez S."/>
            <person name="Szollosi G.J."/>
            <person name="Szarkandi J.G."/>
            <person name="Papp V."/>
            <person name="Albert L."/>
            <person name="Andreopoulos W."/>
            <person name="Angelini C."/>
            <person name="Antonin V."/>
            <person name="Barry K.W."/>
            <person name="Bougher N.L."/>
            <person name="Buchanan P."/>
            <person name="Buyck B."/>
            <person name="Bense V."/>
            <person name="Catcheside P."/>
            <person name="Chovatia M."/>
            <person name="Cooper J."/>
            <person name="Damon W."/>
            <person name="Desjardin D."/>
            <person name="Finy P."/>
            <person name="Geml J."/>
            <person name="Haridas S."/>
            <person name="Hughes K."/>
            <person name="Justo A."/>
            <person name="Karasinski D."/>
            <person name="Kautmanova I."/>
            <person name="Kiss B."/>
            <person name="Kocsube S."/>
            <person name="Kotiranta H."/>
            <person name="LaButti K.M."/>
            <person name="Lechner B.E."/>
            <person name="Liimatainen K."/>
            <person name="Lipzen A."/>
            <person name="Lukacs Z."/>
            <person name="Mihaltcheva S."/>
            <person name="Morgado L.N."/>
            <person name="Niskanen T."/>
            <person name="Noordeloos M.E."/>
            <person name="Ohm R.A."/>
            <person name="Ortiz-Santana B."/>
            <person name="Ovrebo C."/>
            <person name="Racz N."/>
            <person name="Riley R."/>
            <person name="Savchenko A."/>
            <person name="Shiryaev A."/>
            <person name="Soop K."/>
            <person name="Spirin V."/>
            <person name="Szebenyi C."/>
            <person name="Tomsovsky M."/>
            <person name="Tulloss R.E."/>
            <person name="Uehling J."/>
            <person name="Grigoriev I.V."/>
            <person name="Vagvolgyi C."/>
            <person name="Papp T."/>
            <person name="Martin F.M."/>
            <person name="Miettinen O."/>
            <person name="Hibbett D.S."/>
            <person name="Nagy L.G."/>
        </authorList>
    </citation>
    <scope>NUCLEOTIDE SEQUENCE [LARGE SCALE GENOMIC DNA]</scope>
    <source>
        <strain evidence="1 2">CBS 309.79</strain>
    </source>
</reference>
<evidence type="ECO:0008006" key="3">
    <source>
        <dbReference type="Google" id="ProtNLM"/>
    </source>
</evidence>
<accession>A0A5C3Q6A2</accession>
<keyword evidence="2" id="KW-1185">Reference proteome</keyword>
<dbReference type="OrthoDB" id="3830579at2759"/>
<organism evidence="1 2">
    <name type="scientific">Pterulicium gracile</name>
    <dbReference type="NCBI Taxonomy" id="1884261"/>
    <lineage>
        <taxon>Eukaryota</taxon>
        <taxon>Fungi</taxon>
        <taxon>Dikarya</taxon>
        <taxon>Basidiomycota</taxon>
        <taxon>Agaricomycotina</taxon>
        <taxon>Agaricomycetes</taxon>
        <taxon>Agaricomycetidae</taxon>
        <taxon>Agaricales</taxon>
        <taxon>Pleurotineae</taxon>
        <taxon>Pterulaceae</taxon>
        <taxon>Pterulicium</taxon>
    </lineage>
</organism>
<name>A0A5C3Q6A2_9AGAR</name>
<dbReference type="Proteomes" id="UP000305067">
    <property type="component" value="Unassembled WGS sequence"/>
</dbReference>
<proteinExistence type="predicted"/>
<dbReference type="EMBL" id="ML178851">
    <property type="protein sequence ID" value="TFK97056.1"/>
    <property type="molecule type" value="Genomic_DNA"/>
</dbReference>
<dbReference type="AlphaFoldDB" id="A0A5C3Q6A2"/>
<protein>
    <recommendedName>
        <fullName evidence="3">ABM domain-containing protein</fullName>
    </recommendedName>
</protein>
<gene>
    <name evidence="1" type="ORF">BDV98DRAFT_585894</name>
</gene>